<reference evidence="1" key="2">
    <citation type="submission" date="2020-05" db="EMBL/GenBank/DDBJ databases">
        <authorList>
            <person name="Kim H.-S."/>
            <person name="Proctor R.H."/>
            <person name="Brown D.W."/>
        </authorList>
    </citation>
    <scope>NUCLEOTIDE SEQUENCE</scope>
    <source>
        <strain evidence="1">NRRL 45417</strain>
    </source>
</reference>
<proteinExistence type="predicted"/>
<dbReference type="EMBL" id="JABFAI010000044">
    <property type="protein sequence ID" value="KAF4958873.1"/>
    <property type="molecule type" value="Genomic_DNA"/>
</dbReference>
<dbReference type="OrthoDB" id="10371511at2759"/>
<gene>
    <name evidence="1" type="ORF">FGADI_2075</name>
</gene>
<organism evidence="1 2">
    <name type="scientific">Fusarium gaditjirri</name>
    <dbReference type="NCBI Taxonomy" id="282569"/>
    <lineage>
        <taxon>Eukaryota</taxon>
        <taxon>Fungi</taxon>
        <taxon>Dikarya</taxon>
        <taxon>Ascomycota</taxon>
        <taxon>Pezizomycotina</taxon>
        <taxon>Sordariomycetes</taxon>
        <taxon>Hypocreomycetidae</taxon>
        <taxon>Hypocreales</taxon>
        <taxon>Nectriaceae</taxon>
        <taxon>Fusarium</taxon>
        <taxon>Fusarium nisikadoi species complex</taxon>
    </lineage>
</organism>
<dbReference type="AlphaFoldDB" id="A0A8H4TIY1"/>
<reference evidence="1" key="1">
    <citation type="journal article" date="2020" name="BMC Genomics">
        <title>Correction to: Identification and distribution of gene clusters required for synthesis of sphingolipid metabolism inhibitors in diverse species of the filamentous fungus Fusarium.</title>
        <authorList>
            <person name="Kim H.S."/>
            <person name="Lohmar J.M."/>
            <person name="Busman M."/>
            <person name="Brown D.W."/>
            <person name="Naumann T.A."/>
            <person name="Divon H.H."/>
            <person name="Lysoe E."/>
            <person name="Uhlig S."/>
            <person name="Proctor R.H."/>
        </authorList>
    </citation>
    <scope>NUCLEOTIDE SEQUENCE</scope>
    <source>
        <strain evidence="1">NRRL 45417</strain>
    </source>
</reference>
<protein>
    <submittedName>
        <fullName evidence="1">Uncharacterized protein</fullName>
    </submittedName>
</protein>
<sequence length="261" mass="29674">MDICGPPSIILDGKSVTLAGGGKDISECVDVVMSRRGQDNKWSSLSFKSTHELNRNEKVTATIVYKPSTNAPLKYIYAFRFGTDYMTIDMIRESSFNDLSRDDSIQWQHFHLSNRDENWIDRAWAPIIIHDRTTRKNRLYIFTYFNGVGFTYSFFPLRQDGSIDSYNELIRVQSPQSLKTRTISPNPKRVKVHESEGRLILLVETGEKKDPLLCYTGNIQENGLAPGENDWTKVTLSLGTPETDRDAEATFASVITPSSYQ</sequence>
<accession>A0A8H4TIY1</accession>
<name>A0A8H4TIY1_9HYPO</name>
<evidence type="ECO:0000313" key="2">
    <source>
        <dbReference type="Proteomes" id="UP000604273"/>
    </source>
</evidence>
<evidence type="ECO:0000313" key="1">
    <source>
        <dbReference type="EMBL" id="KAF4958873.1"/>
    </source>
</evidence>
<comment type="caution">
    <text evidence="1">The sequence shown here is derived from an EMBL/GenBank/DDBJ whole genome shotgun (WGS) entry which is preliminary data.</text>
</comment>
<dbReference type="Proteomes" id="UP000604273">
    <property type="component" value="Unassembled WGS sequence"/>
</dbReference>
<keyword evidence="2" id="KW-1185">Reference proteome</keyword>